<accession>A0ABN8D6P5</accession>
<evidence type="ECO:0008006" key="4">
    <source>
        <dbReference type="Google" id="ProtNLM"/>
    </source>
</evidence>
<sequence>MLIVPVIPQLSGSTTIIRAFKRNKSNLKNAFWQMSGVEPCLSTPKLVRFNNGSSCNVGCSRIPRAQVGGVRRRNHIITLNAVHGVVSTISSTSTLYYGLDTTISVAISLSYFLVDLVAMVSSDGLTNLLSLRSSRLMDYAHHIFGLYWGVVLFVNETTVCDASFGNPYVWLQTNEVSTGFYNWYRLTDSTVAGVLFVKFFFLSRVMFNTLFILPNVTHWCHPLYVLGCSPYFVLQYVWFYMIARKLISQDKKAANGRQHVIEKDKKDA</sequence>
<evidence type="ECO:0000256" key="1">
    <source>
        <dbReference type="SAM" id="Phobius"/>
    </source>
</evidence>
<keyword evidence="1" id="KW-0812">Transmembrane</keyword>
<feature type="transmembrane region" description="Helical" evidence="1">
    <location>
        <begin position="105"/>
        <end position="129"/>
    </location>
</feature>
<keyword evidence="1" id="KW-1133">Transmembrane helix</keyword>
<keyword evidence="3" id="KW-1185">Reference proteome</keyword>
<evidence type="ECO:0000313" key="2">
    <source>
        <dbReference type="EMBL" id="CAH0520827.1"/>
    </source>
</evidence>
<evidence type="ECO:0000313" key="3">
    <source>
        <dbReference type="Proteomes" id="UP001158986"/>
    </source>
</evidence>
<comment type="caution">
    <text evidence="2">The sequence shown here is derived from an EMBL/GenBank/DDBJ whole genome shotgun (WGS) entry which is preliminary data.</text>
</comment>
<feature type="transmembrane region" description="Helical" evidence="1">
    <location>
        <begin position="191"/>
        <end position="211"/>
    </location>
</feature>
<gene>
    <name evidence="2" type="ORF">PBS001_LOCUS7292</name>
</gene>
<dbReference type="EMBL" id="CAKLCB010000372">
    <property type="protein sequence ID" value="CAH0520827.1"/>
    <property type="molecule type" value="Genomic_DNA"/>
</dbReference>
<name>A0ABN8D6P5_9STRA</name>
<feature type="transmembrane region" description="Helical" evidence="1">
    <location>
        <begin position="223"/>
        <end position="243"/>
    </location>
</feature>
<protein>
    <recommendedName>
        <fullName evidence="4">TLC domain-containing protein</fullName>
    </recommendedName>
</protein>
<proteinExistence type="predicted"/>
<dbReference type="Proteomes" id="UP001158986">
    <property type="component" value="Unassembled WGS sequence"/>
</dbReference>
<keyword evidence="1" id="KW-0472">Membrane</keyword>
<reference evidence="2 3" key="1">
    <citation type="submission" date="2021-11" db="EMBL/GenBank/DDBJ databases">
        <authorList>
            <person name="Islam A."/>
            <person name="Islam S."/>
            <person name="Flora M.S."/>
            <person name="Rahman M."/>
            <person name="Ziaur R.M."/>
            <person name="Epstein J.H."/>
            <person name="Hassan M."/>
            <person name="Klassen M."/>
            <person name="Woodard K."/>
            <person name="Webb A."/>
            <person name="Webby R.J."/>
            <person name="El Zowalaty M.E."/>
        </authorList>
    </citation>
    <scope>NUCLEOTIDE SEQUENCE [LARGE SCALE GENOMIC DNA]</scope>
    <source>
        <strain evidence="2">Pbs1</strain>
    </source>
</reference>
<organism evidence="2 3">
    <name type="scientific">Peronospora belbahrii</name>
    <dbReference type="NCBI Taxonomy" id="622444"/>
    <lineage>
        <taxon>Eukaryota</taxon>
        <taxon>Sar</taxon>
        <taxon>Stramenopiles</taxon>
        <taxon>Oomycota</taxon>
        <taxon>Peronosporomycetes</taxon>
        <taxon>Peronosporales</taxon>
        <taxon>Peronosporaceae</taxon>
        <taxon>Peronospora</taxon>
    </lineage>
</organism>
<feature type="transmembrane region" description="Helical" evidence="1">
    <location>
        <begin position="81"/>
        <end position="99"/>
    </location>
</feature>